<comment type="caution">
    <text evidence="1">The sequence shown here is derived from an EMBL/GenBank/DDBJ whole genome shotgun (WGS) entry which is preliminary data.</text>
</comment>
<evidence type="ECO:0000313" key="2">
    <source>
        <dbReference type="Proteomes" id="UP000287651"/>
    </source>
</evidence>
<dbReference type="Proteomes" id="UP000287651">
    <property type="component" value="Unassembled WGS sequence"/>
</dbReference>
<name>A0A427AGI8_ENSVE</name>
<dbReference type="AlphaFoldDB" id="A0A427AGI8"/>
<accession>A0A427AGI8</accession>
<organism evidence="1 2">
    <name type="scientific">Ensete ventricosum</name>
    <name type="common">Abyssinian banana</name>
    <name type="synonym">Musa ensete</name>
    <dbReference type="NCBI Taxonomy" id="4639"/>
    <lineage>
        <taxon>Eukaryota</taxon>
        <taxon>Viridiplantae</taxon>
        <taxon>Streptophyta</taxon>
        <taxon>Embryophyta</taxon>
        <taxon>Tracheophyta</taxon>
        <taxon>Spermatophyta</taxon>
        <taxon>Magnoliopsida</taxon>
        <taxon>Liliopsida</taxon>
        <taxon>Zingiberales</taxon>
        <taxon>Musaceae</taxon>
        <taxon>Ensete</taxon>
    </lineage>
</organism>
<evidence type="ECO:0000313" key="1">
    <source>
        <dbReference type="EMBL" id="RRT75330.1"/>
    </source>
</evidence>
<proteinExistence type="predicted"/>
<protein>
    <submittedName>
        <fullName evidence="1">Uncharacterized protein</fullName>
    </submittedName>
</protein>
<dbReference type="EMBL" id="AMZH03002512">
    <property type="protein sequence ID" value="RRT75330.1"/>
    <property type="molecule type" value="Genomic_DNA"/>
</dbReference>
<reference evidence="1 2" key="1">
    <citation type="journal article" date="2014" name="Agronomy (Basel)">
        <title>A Draft Genome Sequence for Ensete ventricosum, the Drought-Tolerant Tree Against Hunger.</title>
        <authorList>
            <person name="Harrison J."/>
            <person name="Moore K.A."/>
            <person name="Paszkiewicz K."/>
            <person name="Jones T."/>
            <person name="Grant M."/>
            <person name="Ambacheew D."/>
            <person name="Muzemil S."/>
            <person name="Studholme D.J."/>
        </authorList>
    </citation>
    <scope>NUCLEOTIDE SEQUENCE [LARGE SCALE GENOMIC DNA]</scope>
</reference>
<gene>
    <name evidence="1" type="ORF">B296_00012784</name>
</gene>
<sequence length="80" mass="9025">MITPVIATQMRTGISVLSCDVGPTEQVSAGGLRRHAVERRWDKIDWSLKYVIAMKNRIFNVAFHFINILITSIRPSAVIN</sequence>